<dbReference type="GO" id="GO:0045595">
    <property type="term" value="P:regulation of cell differentiation"/>
    <property type="evidence" value="ECO:0007669"/>
    <property type="project" value="UniProtKB-ARBA"/>
</dbReference>
<evidence type="ECO:0000256" key="11">
    <source>
        <dbReference type="ARBA" id="ARBA00023242"/>
    </source>
</evidence>
<keyword evidence="6 12" id="KW-0863">Zinc-finger</keyword>
<evidence type="ECO:0000313" key="16">
    <source>
        <dbReference type="Proteomes" id="UP000472263"/>
    </source>
</evidence>
<dbReference type="GO" id="GO:0000122">
    <property type="term" value="P:negative regulation of transcription by RNA polymerase II"/>
    <property type="evidence" value="ECO:0007669"/>
    <property type="project" value="UniProtKB-ARBA"/>
</dbReference>
<evidence type="ECO:0000259" key="14">
    <source>
        <dbReference type="PROSITE" id="PS50157"/>
    </source>
</evidence>
<dbReference type="FunFam" id="3.30.160.60:FF:002110">
    <property type="entry name" value="Zinc finger protein 1053"/>
    <property type="match status" value="1"/>
</dbReference>
<evidence type="ECO:0000256" key="7">
    <source>
        <dbReference type="ARBA" id="ARBA00022833"/>
    </source>
</evidence>
<comment type="similarity">
    <text evidence="3">Belongs to the krueppel C2H2-type zinc-finger protein family.</text>
</comment>
<dbReference type="PROSITE" id="PS50157">
    <property type="entry name" value="ZINC_FINGER_C2H2_2"/>
    <property type="match status" value="4"/>
</dbReference>
<dbReference type="InterPro" id="IPR013087">
    <property type="entry name" value="Znf_C2H2_type"/>
</dbReference>
<protein>
    <recommendedName>
        <fullName evidence="14">C2H2-type domain-containing protein</fullName>
    </recommendedName>
</protein>
<keyword evidence="11" id="KW-0539">Nucleus</keyword>
<dbReference type="PANTHER" id="PTHR24394:SF48">
    <property type="entry name" value="ZINC FINGER PROTEIN 771"/>
    <property type="match status" value="1"/>
</dbReference>
<evidence type="ECO:0000256" key="5">
    <source>
        <dbReference type="ARBA" id="ARBA00022737"/>
    </source>
</evidence>
<dbReference type="FunFam" id="3.30.160.60:FF:000624">
    <property type="entry name" value="zinc finger protein 697"/>
    <property type="match status" value="1"/>
</dbReference>
<feature type="compositionally biased region" description="Polar residues" evidence="13">
    <location>
        <begin position="26"/>
        <end position="37"/>
    </location>
</feature>
<dbReference type="SUPFAM" id="SSF57667">
    <property type="entry name" value="beta-beta-alpha zinc fingers"/>
    <property type="match status" value="3"/>
</dbReference>
<evidence type="ECO:0000256" key="12">
    <source>
        <dbReference type="PROSITE-ProRule" id="PRU00042"/>
    </source>
</evidence>
<dbReference type="FunFam" id="3.30.160.60:FF:000688">
    <property type="entry name" value="zinc finger protein 197 isoform X1"/>
    <property type="match status" value="1"/>
</dbReference>
<dbReference type="InParanoid" id="A0A667Y0R9"/>
<keyword evidence="10" id="KW-0804">Transcription</keyword>
<feature type="compositionally biased region" description="Acidic residues" evidence="13">
    <location>
        <begin position="87"/>
        <end position="101"/>
    </location>
</feature>
<keyword evidence="7" id="KW-0862">Zinc</keyword>
<keyword evidence="16" id="KW-1185">Reference proteome</keyword>
<accession>A0A667Y0R9</accession>
<dbReference type="PANTHER" id="PTHR24394">
    <property type="entry name" value="ZINC FINGER PROTEIN"/>
    <property type="match status" value="1"/>
</dbReference>
<feature type="domain" description="C2H2-type" evidence="14">
    <location>
        <begin position="130"/>
        <end position="157"/>
    </location>
</feature>
<dbReference type="PROSITE" id="PS00028">
    <property type="entry name" value="ZINC_FINGER_C2H2_1"/>
    <property type="match status" value="4"/>
</dbReference>
<keyword evidence="4" id="KW-0479">Metal-binding</keyword>
<reference evidence="15" key="3">
    <citation type="submission" date="2025-09" db="UniProtKB">
        <authorList>
            <consortium name="Ensembl"/>
        </authorList>
    </citation>
    <scope>IDENTIFICATION</scope>
</reference>
<keyword evidence="8" id="KW-0805">Transcription regulation</keyword>
<name>A0A667Y0R9_9TELE</name>
<dbReference type="GeneTree" id="ENSGT01150000286959"/>
<dbReference type="InterPro" id="IPR036236">
    <property type="entry name" value="Znf_C2H2_sf"/>
</dbReference>
<proteinExistence type="inferred from homology"/>
<dbReference type="Ensembl" id="ENSMMDT00005021652.1">
    <property type="protein sequence ID" value="ENSMMDP00005021167.1"/>
    <property type="gene ID" value="ENSMMDG00005010374.1"/>
</dbReference>
<evidence type="ECO:0000256" key="3">
    <source>
        <dbReference type="ARBA" id="ARBA00006991"/>
    </source>
</evidence>
<reference evidence="15" key="2">
    <citation type="submission" date="2025-08" db="UniProtKB">
        <authorList>
            <consortium name="Ensembl"/>
        </authorList>
    </citation>
    <scope>IDENTIFICATION</scope>
</reference>
<organism evidence="15 16">
    <name type="scientific">Myripristis murdjan</name>
    <name type="common">pinecone soldierfish</name>
    <dbReference type="NCBI Taxonomy" id="586833"/>
    <lineage>
        <taxon>Eukaryota</taxon>
        <taxon>Metazoa</taxon>
        <taxon>Chordata</taxon>
        <taxon>Craniata</taxon>
        <taxon>Vertebrata</taxon>
        <taxon>Euteleostomi</taxon>
        <taxon>Actinopterygii</taxon>
        <taxon>Neopterygii</taxon>
        <taxon>Teleostei</taxon>
        <taxon>Neoteleostei</taxon>
        <taxon>Acanthomorphata</taxon>
        <taxon>Holocentriformes</taxon>
        <taxon>Holocentridae</taxon>
        <taxon>Myripristis</taxon>
    </lineage>
</organism>
<dbReference type="SMART" id="SM00355">
    <property type="entry name" value="ZnF_C2H2"/>
    <property type="match status" value="4"/>
</dbReference>
<dbReference type="GO" id="GO:0005634">
    <property type="term" value="C:nucleus"/>
    <property type="evidence" value="ECO:0007669"/>
    <property type="project" value="UniProtKB-SubCell"/>
</dbReference>
<reference evidence="15" key="1">
    <citation type="submission" date="2019-06" db="EMBL/GenBank/DDBJ databases">
        <authorList>
            <consortium name="Wellcome Sanger Institute Data Sharing"/>
        </authorList>
    </citation>
    <scope>NUCLEOTIDE SEQUENCE [LARGE SCALE GENOMIC DNA]</scope>
</reference>
<feature type="region of interest" description="Disordered" evidence="13">
    <location>
        <begin position="24"/>
        <end position="125"/>
    </location>
</feature>
<dbReference type="AlphaFoldDB" id="A0A667Y0R9"/>
<evidence type="ECO:0000256" key="10">
    <source>
        <dbReference type="ARBA" id="ARBA00023163"/>
    </source>
</evidence>
<feature type="domain" description="C2H2-type" evidence="14">
    <location>
        <begin position="214"/>
        <end position="241"/>
    </location>
</feature>
<evidence type="ECO:0000256" key="9">
    <source>
        <dbReference type="ARBA" id="ARBA00023125"/>
    </source>
</evidence>
<feature type="domain" description="C2H2-type" evidence="14">
    <location>
        <begin position="186"/>
        <end position="213"/>
    </location>
</feature>
<dbReference type="GO" id="GO:0003677">
    <property type="term" value="F:DNA binding"/>
    <property type="evidence" value="ECO:0007669"/>
    <property type="project" value="UniProtKB-KW"/>
</dbReference>
<dbReference type="Pfam" id="PF00096">
    <property type="entry name" value="zf-C2H2"/>
    <property type="match status" value="2"/>
</dbReference>
<evidence type="ECO:0000256" key="13">
    <source>
        <dbReference type="SAM" id="MobiDB-lite"/>
    </source>
</evidence>
<dbReference type="FunFam" id="3.30.160.60:FF:000912">
    <property type="entry name" value="Zinc finger protein 660"/>
    <property type="match status" value="2"/>
</dbReference>
<evidence type="ECO:0000256" key="8">
    <source>
        <dbReference type="ARBA" id="ARBA00023015"/>
    </source>
</evidence>
<dbReference type="GO" id="GO:0000981">
    <property type="term" value="F:DNA-binding transcription factor activity, RNA polymerase II-specific"/>
    <property type="evidence" value="ECO:0007669"/>
    <property type="project" value="TreeGrafter"/>
</dbReference>
<evidence type="ECO:0000256" key="2">
    <source>
        <dbReference type="ARBA" id="ARBA00004123"/>
    </source>
</evidence>
<comment type="function">
    <text evidence="1">May be involved in transcriptional regulation.</text>
</comment>
<dbReference type="Pfam" id="PF13465">
    <property type="entry name" value="zf-H2C2_2"/>
    <property type="match status" value="1"/>
</dbReference>
<comment type="subcellular location">
    <subcellularLocation>
        <location evidence="2">Nucleus</location>
    </subcellularLocation>
</comment>
<keyword evidence="9" id="KW-0238">DNA-binding</keyword>
<keyword evidence="5" id="KW-0677">Repeat</keyword>
<evidence type="ECO:0000256" key="6">
    <source>
        <dbReference type="ARBA" id="ARBA00022771"/>
    </source>
</evidence>
<evidence type="ECO:0000313" key="15">
    <source>
        <dbReference type="Ensembl" id="ENSMMDP00005021167.1"/>
    </source>
</evidence>
<dbReference type="Gene3D" id="3.30.160.60">
    <property type="entry name" value="Classic Zinc Finger"/>
    <property type="match status" value="5"/>
</dbReference>
<sequence length="279" mass="30735">EGGSLPPKHVSLEFEPPHIKEEQEELCTNQQGEQLQDITKLPFTAVPAQSEDDEEEAQWSRDACCSTGQMEAEDGGEERARNPEPSSEAETEDSDDWDETSEVQSGSNPLSDVPLSHDSPDTKNTGKSTFPCSLCGKGFTQKGSLKRHMRIHTGEKPFVCSLCGKGFIQKGSLKRHMRIHTGEKPFVCSVCGTGFARKGTLKRHMGTHTGEKPFPCSLCGKVFTRKETFKVHMRIHTGEKPFVCSICGKGFTTNSVCVAAFPVFLWSPMQQSPKVDSSH</sequence>
<dbReference type="Proteomes" id="UP000472263">
    <property type="component" value="Chromosome 5"/>
</dbReference>
<evidence type="ECO:0000256" key="1">
    <source>
        <dbReference type="ARBA" id="ARBA00003767"/>
    </source>
</evidence>
<dbReference type="GO" id="GO:0008270">
    <property type="term" value="F:zinc ion binding"/>
    <property type="evidence" value="ECO:0007669"/>
    <property type="project" value="UniProtKB-KW"/>
</dbReference>
<feature type="domain" description="C2H2-type" evidence="14">
    <location>
        <begin position="158"/>
        <end position="185"/>
    </location>
</feature>
<evidence type="ECO:0000256" key="4">
    <source>
        <dbReference type="ARBA" id="ARBA00022723"/>
    </source>
</evidence>